<proteinExistence type="predicted"/>
<accession>A0ABR2N5C6</accession>
<sequence>MPTAMEGRPKRGVTAHPITLIQEPICNRWRSGEFSHRHRPSRPKCLFVTDKIKPIGSEPTSPAVNCAGQVKGRIATEEKLPEWPIRDEKKRSMFKLLACSFQCVQGKGLPPGDSDEEEGDDGDDSGKLVARWFTEAEDGVEKAGCVETASEMVEREKEECLAVKLPPGNALQLMRGKSAHS</sequence>
<evidence type="ECO:0000256" key="1">
    <source>
        <dbReference type="SAM" id="MobiDB-lite"/>
    </source>
</evidence>
<organism evidence="2 3">
    <name type="scientific">Platanthera guangdongensis</name>
    <dbReference type="NCBI Taxonomy" id="2320717"/>
    <lineage>
        <taxon>Eukaryota</taxon>
        <taxon>Viridiplantae</taxon>
        <taxon>Streptophyta</taxon>
        <taxon>Embryophyta</taxon>
        <taxon>Tracheophyta</taxon>
        <taxon>Spermatophyta</taxon>
        <taxon>Magnoliopsida</taxon>
        <taxon>Liliopsida</taxon>
        <taxon>Asparagales</taxon>
        <taxon>Orchidaceae</taxon>
        <taxon>Orchidoideae</taxon>
        <taxon>Orchideae</taxon>
        <taxon>Orchidinae</taxon>
        <taxon>Platanthera</taxon>
    </lineage>
</organism>
<protein>
    <submittedName>
        <fullName evidence="2">Uncharacterized protein</fullName>
    </submittedName>
</protein>
<feature type="compositionally biased region" description="Acidic residues" evidence="1">
    <location>
        <begin position="113"/>
        <end position="123"/>
    </location>
</feature>
<evidence type="ECO:0000313" key="2">
    <source>
        <dbReference type="EMBL" id="KAK8971354.1"/>
    </source>
</evidence>
<dbReference type="PANTHER" id="PTHR33448">
    <property type="entry name" value="CHLOROPLAST PROTEIN HCF243-RELATED"/>
    <property type="match status" value="1"/>
</dbReference>
<comment type="caution">
    <text evidence="2">The sequence shown here is derived from an EMBL/GenBank/DDBJ whole genome shotgun (WGS) entry which is preliminary data.</text>
</comment>
<feature type="region of interest" description="Disordered" evidence="1">
    <location>
        <begin position="108"/>
        <end position="127"/>
    </location>
</feature>
<evidence type="ECO:0000313" key="3">
    <source>
        <dbReference type="Proteomes" id="UP001412067"/>
    </source>
</evidence>
<dbReference type="EMBL" id="JBBWWR010000001">
    <property type="protein sequence ID" value="KAK8971354.1"/>
    <property type="molecule type" value="Genomic_DNA"/>
</dbReference>
<gene>
    <name evidence="2" type="ORF">KSP40_PGU020826</name>
</gene>
<keyword evidence="3" id="KW-1185">Reference proteome</keyword>
<reference evidence="2 3" key="1">
    <citation type="journal article" date="2022" name="Nat. Plants">
        <title>Genomes of leafy and leafless Platanthera orchids illuminate the evolution of mycoheterotrophy.</title>
        <authorList>
            <person name="Li M.H."/>
            <person name="Liu K.W."/>
            <person name="Li Z."/>
            <person name="Lu H.C."/>
            <person name="Ye Q.L."/>
            <person name="Zhang D."/>
            <person name="Wang J.Y."/>
            <person name="Li Y.F."/>
            <person name="Zhong Z.M."/>
            <person name="Liu X."/>
            <person name="Yu X."/>
            <person name="Liu D.K."/>
            <person name="Tu X.D."/>
            <person name="Liu B."/>
            <person name="Hao Y."/>
            <person name="Liao X.Y."/>
            <person name="Jiang Y.T."/>
            <person name="Sun W.H."/>
            <person name="Chen J."/>
            <person name="Chen Y.Q."/>
            <person name="Ai Y."/>
            <person name="Zhai J.W."/>
            <person name="Wu S.S."/>
            <person name="Zhou Z."/>
            <person name="Hsiao Y.Y."/>
            <person name="Wu W.L."/>
            <person name="Chen Y.Y."/>
            <person name="Lin Y.F."/>
            <person name="Hsu J.L."/>
            <person name="Li C.Y."/>
            <person name="Wang Z.W."/>
            <person name="Zhao X."/>
            <person name="Zhong W.Y."/>
            <person name="Ma X.K."/>
            <person name="Ma L."/>
            <person name="Huang J."/>
            <person name="Chen G.Z."/>
            <person name="Huang M.Z."/>
            <person name="Huang L."/>
            <person name="Peng D.H."/>
            <person name="Luo Y.B."/>
            <person name="Zou S.Q."/>
            <person name="Chen S.P."/>
            <person name="Lan S."/>
            <person name="Tsai W.C."/>
            <person name="Van de Peer Y."/>
            <person name="Liu Z.J."/>
        </authorList>
    </citation>
    <scope>NUCLEOTIDE SEQUENCE [LARGE SCALE GENOMIC DNA]</scope>
    <source>
        <strain evidence="2">Lor288</strain>
    </source>
</reference>
<name>A0ABR2N5C6_9ASPA</name>
<dbReference type="Proteomes" id="UP001412067">
    <property type="component" value="Unassembled WGS sequence"/>
</dbReference>